<sequence>MFLCNRGCNAIVVLLYFFYVNNMNVDNSHKKNPFHVFNPKKPGSPFSSTSISLRYMHHSEIDFSALE</sequence>
<evidence type="ECO:0000313" key="1">
    <source>
        <dbReference type="EMBL" id="KAI0527079.1"/>
    </source>
</evidence>
<evidence type="ECO:0000313" key="2">
    <source>
        <dbReference type="Proteomes" id="UP000829196"/>
    </source>
</evidence>
<keyword evidence="2" id="KW-1185">Reference proteome</keyword>
<dbReference type="AlphaFoldDB" id="A0A8T3C4H8"/>
<organism evidence="1 2">
    <name type="scientific">Dendrobium nobile</name>
    <name type="common">Orchid</name>
    <dbReference type="NCBI Taxonomy" id="94219"/>
    <lineage>
        <taxon>Eukaryota</taxon>
        <taxon>Viridiplantae</taxon>
        <taxon>Streptophyta</taxon>
        <taxon>Embryophyta</taxon>
        <taxon>Tracheophyta</taxon>
        <taxon>Spermatophyta</taxon>
        <taxon>Magnoliopsida</taxon>
        <taxon>Liliopsida</taxon>
        <taxon>Asparagales</taxon>
        <taxon>Orchidaceae</taxon>
        <taxon>Epidendroideae</taxon>
        <taxon>Malaxideae</taxon>
        <taxon>Dendrobiinae</taxon>
        <taxon>Dendrobium</taxon>
    </lineage>
</organism>
<accession>A0A8T3C4H8</accession>
<reference evidence="1" key="1">
    <citation type="journal article" date="2022" name="Front. Genet.">
        <title>Chromosome-Scale Assembly of the Dendrobium nobile Genome Provides Insights Into the Molecular Mechanism of the Biosynthesis of the Medicinal Active Ingredient of Dendrobium.</title>
        <authorList>
            <person name="Xu Q."/>
            <person name="Niu S.-C."/>
            <person name="Li K.-L."/>
            <person name="Zheng P.-J."/>
            <person name="Zhang X.-J."/>
            <person name="Jia Y."/>
            <person name="Liu Y."/>
            <person name="Niu Y.-X."/>
            <person name="Yu L.-H."/>
            <person name="Chen D.-F."/>
            <person name="Zhang G.-Q."/>
        </authorList>
    </citation>
    <scope>NUCLEOTIDE SEQUENCE</scope>
    <source>
        <tissue evidence="1">Leaf</tissue>
    </source>
</reference>
<dbReference type="EMBL" id="JAGYWB010000003">
    <property type="protein sequence ID" value="KAI0527079.1"/>
    <property type="molecule type" value="Genomic_DNA"/>
</dbReference>
<dbReference type="Proteomes" id="UP000829196">
    <property type="component" value="Unassembled WGS sequence"/>
</dbReference>
<comment type="caution">
    <text evidence="1">The sequence shown here is derived from an EMBL/GenBank/DDBJ whole genome shotgun (WGS) entry which is preliminary data.</text>
</comment>
<gene>
    <name evidence="1" type="ORF">KFK09_002677</name>
</gene>
<protein>
    <submittedName>
        <fullName evidence="1">Uncharacterized protein</fullName>
    </submittedName>
</protein>
<proteinExistence type="predicted"/>
<name>A0A8T3C4H8_DENNO</name>